<dbReference type="Proteomes" id="UP000019586">
    <property type="component" value="Chromosome"/>
</dbReference>
<protein>
    <submittedName>
        <fullName evidence="1">Uncharacterized protein</fullName>
    </submittedName>
</protein>
<sequence>MTLCLIASVAHIQRIKYIHKITHLSPITGR</sequence>
<name>W8V2F2_KLEPN</name>
<dbReference type="KEGG" id="kps:KPNJ2_03602"/>
<dbReference type="HOGENOM" id="CLU_3404039_0_0_6"/>
<accession>W8V2F2</accession>
<evidence type="ECO:0000313" key="1">
    <source>
        <dbReference type="EMBL" id="AHM80382.1"/>
    </source>
</evidence>
<dbReference type="AlphaFoldDB" id="W8V2F2"/>
<proteinExistence type="predicted"/>
<organism evidence="1 2">
    <name type="scientific">Klebsiella pneumoniae 30684/NJST258_2</name>
    <dbReference type="NCBI Taxonomy" id="1420013"/>
    <lineage>
        <taxon>Bacteria</taxon>
        <taxon>Pseudomonadati</taxon>
        <taxon>Pseudomonadota</taxon>
        <taxon>Gammaproteobacteria</taxon>
        <taxon>Enterobacterales</taxon>
        <taxon>Enterobacteriaceae</taxon>
        <taxon>Klebsiella/Raoultella group</taxon>
        <taxon>Klebsiella</taxon>
        <taxon>Klebsiella pneumoniae complex</taxon>
    </lineage>
</organism>
<gene>
    <name evidence="1" type="ORF">KPNJ2_03602</name>
</gene>
<evidence type="ECO:0000313" key="2">
    <source>
        <dbReference type="Proteomes" id="UP000019586"/>
    </source>
</evidence>
<dbReference type="EMBL" id="CP006918">
    <property type="protein sequence ID" value="AHM80382.1"/>
    <property type="molecule type" value="Genomic_DNA"/>
</dbReference>
<reference evidence="1 2" key="1">
    <citation type="journal article" date="2014" name="Proc. Natl. Acad. Sci. U.S.A.">
        <title>Molecular dissection of the evolution of carbapenem-resistant multilocus sequence type 258 Klebsiella pneumoniae.</title>
        <authorList>
            <person name="Deleo F.R."/>
            <person name="Chen L."/>
            <person name="Porcella S.F."/>
            <person name="Martens C.A."/>
            <person name="Kobayashi S.D."/>
            <person name="Porter A.R."/>
            <person name="Chavda K.D."/>
            <person name="Jacobs M.R."/>
            <person name="Mathema B."/>
            <person name="Olsen R.J."/>
            <person name="Bonomo R.A."/>
            <person name="Musser J.M."/>
            <person name="Kreiswirth B.N."/>
        </authorList>
    </citation>
    <scope>NUCLEOTIDE SEQUENCE [LARGE SCALE GENOMIC DNA]</scope>
    <source>
        <strain evidence="1">30684/NJST258_2</strain>
    </source>
</reference>